<organism evidence="1 2">
    <name type="scientific">Choiromyces venosus 120613-1</name>
    <dbReference type="NCBI Taxonomy" id="1336337"/>
    <lineage>
        <taxon>Eukaryota</taxon>
        <taxon>Fungi</taxon>
        <taxon>Dikarya</taxon>
        <taxon>Ascomycota</taxon>
        <taxon>Pezizomycotina</taxon>
        <taxon>Pezizomycetes</taxon>
        <taxon>Pezizales</taxon>
        <taxon>Tuberaceae</taxon>
        <taxon>Choiromyces</taxon>
    </lineage>
</organism>
<reference evidence="1 2" key="1">
    <citation type="journal article" date="2018" name="Nat. Ecol. Evol.">
        <title>Pezizomycetes genomes reveal the molecular basis of ectomycorrhizal truffle lifestyle.</title>
        <authorList>
            <person name="Murat C."/>
            <person name="Payen T."/>
            <person name="Noel B."/>
            <person name="Kuo A."/>
            <person name="Morin E."/>
            <person name="Chen J."/>
            <person name="Kohler A."/>
            <person name="Krizsan K."/>
            <person name="Balestrini R."/>
            <person name="Da Silva C."/>
            <person name="Montanini B."/>
            <person name="Hainaut M."/>
            <person name="Levati E."/>
            <person name="Barry K.W."/>
            <person name="Belfiori B."/>
            <person name="Cichocki N."/>
            <person name="Clum A."/>
            <person name="Dockter R.B."/>
            <person name="Fauchery L."/>
            <person name="Guy J."/>
            <person name="Iotti M."/>
            <person name="Le Tacon F."/>
            <person name="Lindquist E.A."/>
            <person name="Lipzen A."/>
            <person name="Malagnac F."/>
            <person name="Mello A."/>
            <person name="Molinier V."/>
            <person name="Miyauchi S."/>
            <person name="Poulain J."/>
            <person name="Riccioni C."/>
            <person name="Rubini A."/>
            <person name="Sitrit Y."/>
            <person name="Splivallo R."/>
            <person name="Traeger S."/>
            <person name="Wang M."/>
            <person name="Zifcakova L."/>
            <person name="Wipf D."/>
            <person name="Zambonelli A."/>
            <person name="Paolocci F."/>
            <person name="Nowrousian M."/>
            <person name="Ottonello S."/>
            <person name="Baldrian P."/>
            <person name="Spatafora J.W."/>
            <person name="Henrissat B."/>
            <person name="Nagy L.G."/>
            <person name="Aury J.M."/>
            <person name="Wincker P."/>
            <person name="Grigoriev I.V."/>
            <person name="Bonfante P."/>
            <person name="Martin F.M."/>
        </authorList>
    </citation>
    <scope>NUCLEOTIDE SEQUENCE [LARGE SCALE GENOMIC DNA]</scope>
    <source>
        <strain evidence="1 2">120613-1</strain>
    </source>
</reference>
<protein>
    <submittedName>
        <fullName evidence="1">Uncharacterized protein</fullName>
    </submittedName>
</protein>
<sequence length="51" mass="5666">MDIFPTHAIWIMPTCVSLHCLLLSCNSFSLIHISTADVKATTCFLLAVVTW</sequence>
<evidence type="ECO:0000313" key="1">
    <source>
        <dbReference type="EMBL" id="RPA89703.1"/>
    </source>
</evidence>
<evidence type="ECO:0000313" key="2">
    <source>
        <dbReference type="Proteomes" id="UP000276215"/>
    </source>
</evidence>
<accession>A0A3N4IU43</accession>
<dbReference type="AlphaFoldDB" id="A0A3N4IU43"/>
<dbReference type="Proteomes" id="UP000276215">
    <property type="component" value="Unassembled WGS sequence"/>
</dbReference>
<name>A0A3N4IU43_9PEZI</name>
<keyword evidence="2" id="KW-1185">Reference proteome</keyword>
<dbReference type="EMBL" id="ML120560">
    <property type="protein sequence ID" value="RPA89703.1"/>
    <property type="molecule type" value="Genomic_DNA"/>
</dbReference>
<proteinExistence type="predicted"/>
<gene>
    <name evidence="1" type="ORF">L873DRAFT_1822338</name>
</gene>